<dbReference type="Proteomes" id="UP000759529">
    <property type="component" value="Unassembled WGS sequence"/>
</dbReference>
<keyword evidence="2" id="KW-1185">Reference proteome</keyword>
<protein>
    <submittedName>
        <fullName evidence="1">IS1182 family transposase</fullName>
    </submittedName>
</protein>
<comment type="caution">
    <text evidence="1">The sequence shown here is derived from an EMBL/GenBank/DDBJ whole genome shotgun (WGS) entry which is preliminary data.</text>
</comment>
<dbReference type="EMBL" id="JACSOD020000070">
    <property type="protein sequence ID" value="MBM6497756.1"/>
    <property type="molecule type" value="Genomic_DNA"/>
</dbReference>
<feature type="non-terminal residue" evidence="1">
    <location>
        <position position="1"/>
    </location>
</feature>
<reference evidence="1 2" key="1">
    <citation type="submission" date="2021-02" db="EMBL/GenBank/DDBJ databases">
        <authorList>
            <person name="Jung H.S."/>
            <person name="Chun B.H."/>
            <person name="Jeon C.O."/>
        </authorList>
    </citation>
    <scope>NUCLEOTIDE SEQUENCE [LARGE SCALE GENOMIC DNA]</scope>
    <source>
        <strain evidence="1 2">LMG 25203</strain>
    </source>
</reference>
<sequence>YSPTDSDARVSVKPGKARQLNYFGQIAVDDAHHVITGACSDFADKRDSQCLEQIVELTEENLNENNIELQELLADGG</sequence>
<feature type="non-terminal residue" evidence="1">
    <location>
        <position position="77"/>
    </location>
</feature>
<name>A0ABS2CS80_9FLAO</name>
<proteinExistence type="predicted"/>
<organism evidence="1 2">
    <name type="scientific">Flavobacterium macrobrachii</name>
    <dbReference type="NCBI Taxonomy" id="591204"/>
    <lineage>
        <taxon>Bacteria</taxon>
        <taxon>Pseudomonadati</taxon>
        <taxon>Bacteroidota</taxon>
        <taxon>Flavobacteriia</taxon>
        <taxon>Flavobacteriales</taxon>
        <taxon>Flavobacteriaceae</taxon>
        <taxon>Flavobacterium</taxon>
    </lineage>
</organism>
<accession>A0ABS2CS80</accession>
<gene>
    <name evidence="1" type="ORF">H9X54_000225</name>
</gene>
<evidence type="ECO:0000313" key="1">
    <source>
        <dbReference type="EMBL" id="MBM6497756.1"/>
    </source>
</evidence>
<evidence type="ECO:0000313" key="2">
    <source>
        <dbReference type="Proteomes" id="UP000759529"/>
    </source>
</evidence>